<dbReference type="Gene3D" id="2.60.40.790">
    <property type="match status" value="1"/>
</dbReference>
<dbReference type="EMBL" id="AECV01000001">
    <property type="protein sequence ID" value="EFW30772.1"/>
    <property type="molecule type" value="Genomic_DNA"/>
</dbReference>
<organism evidence="4 5">
    <name type="scientific">Selenomonas artemidis F0399</name>
    <dbReference type="NCBI Taxonomy" id="749551"/>
    <lineage>
        <taxon>Bacteria</taxon>
        <taxon>Bacillati</taxon>
        <taxon>Bacillota</taxon>
        <taxon>Negativicutes</taxon>
        <taxon>Selenomonadales</taxon>
        <taxon>Selenomonadaceae</taxon>
        <taxon>Selenomonas</taxon>
    </lineage>
</organism>
<proteinExistence type="inferred from homology"/>
<comment type="similarity">
    <text evidence="1 2">Belongs to the small heat shock protein (HSP20) family.</text>
</comment>
<dbReference type="STRING" id="749551.HMPREF9555_00401"/>
<dbReference type="InterPro" id="IPR002068">
    <property type="entry name" value="A-crystallin/Hsp20_dom"/>
</dbReference>
<evidence type="ECO:0000256" key="1">
    <source>
        <dbReference type="PROSITE-ProRule" id="PRU00285"/>
    </source>
</evidence>
<evidence type="ECO:0000259" key="3">
    <source>
        <dbReference type="PROSITE" id="PS01031"/>
    </source>
</evidence>
<keyword evidence="5" id="KW-1185">Reference proteome</keyword>
<dbReference type="PROSITE" id="PS01031">
    <property type="entry name" value="SHSP"/>
    <property type="match status" value="1"/>
</dbReference>
<name>E7N0A8_9FIRM</name>
<dbReference type="PANTHER" id="PTHR11527">
    <property type="entry name" value="HEAT-SHOCK PROTEIN 20 FAMILY MEMBER"/>
    <property type="match status" value="1"/>
</dbReference>
<reference evidence="4 5" key="1">
    <citation type="submission" date="2010-08" db="EMBL/GenBank/DDBJ databases">
        <authorList>
            <person name="Weinstock G."/>
            <person name="Sodergren E."/>
            <person name="Clifton S."/>
            <person name="Fulton L."/>
            <person name="Fulton B."/>
            <person name="Courtney L."/>
            <person name="Fronick C."/>
            <person name="Harrison M."/>
            <person name="Strong C."/>
            <person name="Farmer C."/>
            <person name="Delahaunty K."/>
            <person name="Markovic C."/>
            <person name="Hall O."/>
            <person name="Minx P."/>
            <person name="Tomlinson C."/>
            <person name="Mitreva M."/>
            <person name="Hou S."/>
            <person name="Chen J."/>
            <person name="Wollam A."/>
            <person name="Pepin K.H."/>
            <person name="Johnson M."/>
            <person name="Bhonagiri V."/>
            <person name="Zhang X."/>
            <person name="Suruliraj S."/>
            <person name="Warren W."/>
            <person name="Chinwalla A."/>
            <person name="Mardis E.R."/>
            <person name="Wilson R.K."/>
        </authorList>
    </citation>
    <scope>NUCLEOTIDE SEQUENCE [LARGE SCALE GENOMIC DNA]</scope>
    <source>
        <strain evidence="4 5">F0399</strain>
    </source>
</reference>
<dbReference type="Proteomes" id="UP000004633">
    <property type="component" value="Unassembled WGS sequence"/>
</dbReference>
<accession>E7N0A8</accession>
<dbReference type="InterPro" id="IPR031107">
    <property type="entry name" value="Small_HSP"/>
</dbReference>
<dbReference type="InterPro" id="IPR008978">
    <property type="entry name" value="HSP20-like_chaperone"/>
</dbReference>
<evidence type="ECO:0000256" key="2">
    <source>
        <dbReference type="RuleBase" id="RU003616"/>
    </source>
</evidence>
<protein>
    <submittedName>
        <fullName evidence="4">Hsp20/alpha crystallin family protein</fullName>
    </submittedName>
</protein>
<dbReference type="Pfam" id="PF00011">
    <property type="entry name" value="HSP20"/>
    <property type="match status" value="1"/>
</dbReference>
<gene>
    <name evidence="4" type="ORF">HMPREF9555_00401</name>
</gene>
<sequence>MLTDLEVAAMIRPLPFNLKENAEKGQEMLGKVLEAIVDHSFNPLDKVGGMIFPFRVDVIDCENRYELFAELPGFSKAAIQVTVHEGGRLKIRAERDDTDFADAKFLCRERKKGVFERVFFVDDIEENGITLSYENGILHVIVPKLEETSSCRVFTVQ</sequence>
<comment type="caution">
    <text evidence="4">The sequence shown here is derived from an EMBL/GenBank/DDBJ whole genome shotgun (WGS) entry which is preliminary data.</text>
</comment>
<dbReference type="SUPFAM" id="SSF49764">
    <property type="entry name" value="HSP20-like chaperones"/>
    <property type="match status" value="1"/>
</dbReference>
<evidence type="ECO:0000313" key="4">
    <source>
        <dbReference type="EMBL" id="EFW30772.1"/>
    </source>
</evidence>
<feature type="domain" description="SHSP" evidence="3">
    <location>
        <begin position="45"/>
        <end position="157"/>
    </location>
</feature>
<evidence type="ECO:0000313" key="5">
    <source>
        <dbReference type="Proteomes" id="UP000004633"/>
    </source>
</evidence>
<dbReference type="AlphaFoldDB" id="E7N0A8"/>
<dbReference type="HOGENOM" id="CLU_046737_8_3_9"/>